<dbReference type="PANTHER" id="PTHR32308:SF10">
    <property type="entry name" value="CITRATE LYASE SUBUNIT BETA"/>
    <property type="match status" value="1"/>
</dbReference>
<dbReference type="STRING" id="927083.DB32_002879"/>
<accession>A0A0F6W2G0</accession>
<dbReference type="EMBL" id="CP011125">
    <property type="protein sequence ID" value="AKF05730.1"/>
    <property type="molecule type" value="Genomic_DNA"/>
</dbReference>
<proteinExistence type="predicted"/>
<dbReference type="GO" id="GO:0000287">
    <property type="term" value="F:magnesium ion binding"/>
    <property type="evidence" value="ECO:0007669"/>
    <property type="project" value="TreeGrafter"/>
</dbReference>
<sequence length="408" mass="43900">MIMLEDDPDIARSLAALAPTKATPVRRQPIHVVYAGAPRFTAELSTKLGAIALRALDEHASDPLELARALGNDPRSAARVHERVRQKLEREPVEDFRIDFEDGYGPHSDDEEDADARRAAAELVRGLDAGTLPPSIGIRIRPLEGESARRALRTLELFVTEAGRLPSPFVVTLPKVESEDALRLLARALDRLEAQLGLARGAITIEAMMETPRALLDARGACPLSRWPDACDGRLSGVHLGAYDLSASIDVPAPHQTLHHPICVDALLRAQLALAGRDVHVSDGATTRLPLAPKNASHDDARAAVHGGWREHAEHVREAIALGVWQGWDLHPAQIVARLGALHGFFLGSLADATARMANFRAERERATRVGATFDDAATGRGLRGFFARGLACGALTRDDLAAAGLDG</sequence>
<dbReference type="Pfam" id="PF22484">
    <property type="entry name" value="DUF6986"/>
    <property type="match status" value="1"/>
</dbReference>
<evidence type="ECO:0000256" key="2">
    <source>
        <dbReference type="ARBA" id="ARBA00022723"/>
    </source>
</evidence>
<dbReference type="Proteomes" id="UP000034883">
    <property type="component" value="Chromosome"/>
</dbReference>
<comment type="cofactor">
    <cofactor evidence="1">
        <name>Mg(2+)</name>
        <dbReference type="ChEBI" id="CHEBI:18420"/>
    </cofactor>
</comment>
<name>A0A0F6W2G0_9BACT</name>
<dbReference type="Gene3D" id="3.20.20.60">
    <property type="entry name" value="Phosphoenolpyruvate-binding domains"/>
    <property type="match status" value="1"/>
</dbReference>
<dbReference type="AlphaFoldDB" id="A0A0F6W2G0"/>
<dbReference type="InterPro" id="IPR054255">
    <property type="entry name" value="DUF6986"/>
</dbReference>
<keyword evidence="2" id="KW-0479">Metal-binding</keyword>
<evidence type="ECO:0000256" key="3">
    <source>
        <dbReference type="ARBA" id="ARBA00022842"/>
    </source>
</evidence>
<organism evidence="4 5">
    <name type="scientific">Sandaracinus amylolyticus</name>
    <dbReference type="NCBI Taxonomy" id="927083"/>
    <lineage>
        <taxon>Bacteria</taxon>
        <taxon>Pseudomonadati</taxon>
        <taxon>Myxococcota</taxon>
        <taxon>Polyangia</taxon>
        <taxon>Polyangiales</taxon>
        <taxon>Sandaracinaceae</taxon>
        <taxon>Sandaracinus</taxon>
    </lineage>
</organism>
<dbReference type="KEGG" id="samy:DB32_002879"/>
<gene>
    <name evidence="4" type="ORF">DB32_002879</name>
</gene>
<dbReference type="PANTHER" id="PTHR32308">
    <property type="entry name" value="LYASE BETA SUBUNIT, PUTATIVE (AFU_ORTHOLOGUE AFUA_4G13030)-RELATED"/>
    <property type="match status" value="1"/>
</dbReference>
<dbReference type="GO" id="GO:0003824">
    <property type="term" value="F:catalytic activity"/>
    <property type="evidence" value="ECO:0007669"/>
    <property type="project" value="InterPro"/>
</dbReference>
<dbReference type="InterPro" id="IPR040442">
    <property type="entry name" value="Pyrv_kinase-like_dom_sf"/>
</dbReference>
<evidence type="ECO:0000313" key="5">
    <source>
        <dbReference type="Proteomes" id="UP000034883"/>
    </source>
</evidence>
<dbReference type="SUPFAM" id="SSF51621">
    <property type="entry name" value="Phosphoenolpyruvate/pyruvate domain"/>
    <property type="match status" value="1"/>
</dbReference>
<dbReference type="InterPro" id="IPR015813">
    <property type="entry name" value="Pyrv/PenolPyrv_kinase-like_dom"/>
</dbReference>
<keyword evidence="5" id="KW-1185">Reference proteome</keyword>
<reference evidence="4 5" key="1">
    <citation type="submission" date="2015-03" db="EMBL/GenBank/DDBJ databases">
        <title>Genome assembly of Sandaracinus amylolyticus DSM 53668.</title>
        <authorList>
            <person name="Sharma G."/>
            <person name="Subramanian S."/>
        </authorList>
    </citation>
    <scope>NUCLEOTIDE SEQUENCE [LARGE SCALE GENOMIC DNA]</scope>
    <source>
        <strain evidence="4 5">DSM 53668</strain>
    </source>
</reference>
<dbReference type="GO" id="GO:0006107">
    <property type="term" value="P:oxaloacetate metabolic process"/>
    <property type="evidence" value="ECO:0007669"/>
    <property type="project" value="TreeGrafter"/>
</dbReference>
<evidence type="ECO:0000256" key="1">
    <source>
        <dbReference type="ARBA" id="ARBA00001946"/>
    </source>
</evidence>
<protein>
    <submittedName>
        <fullName evidence="4">Uncharacterized protein</fullName>
    </submittedName>
</protein>
<keyword evidence="3" id="KW-0460">Magnesium</keyword>
<evidence type="ECO:0000313" key="4">
    <source>
        <dbReference type="EMBL" id="AKF05730.1"/>
    </source>
</evidence>